<feature type="region of interest" description="Disordered" evidence="1">
    <location>
        <begin position="27"/>
        <end position="52"/>
    </location>
</feature>
<comment type="caution">
    <text evidence="2">The sequence shown here is derived from an EMBL/GenBank/DDBJ whole genome shotgun (WGS) entry which is preliminary data.</text>
</comment>
<dbReference type="Gene3D" id="3.10.129.10">
    <property type="entry name" value="Hotdog Thioesterase"/>
    <property type="match status" value="1"/>
</dbReference>
<evidence type="ECO:0000256" key="1">
    <source>
        <dbReference type="SAM" id="MobiDB-lite"/>
    </source>
</evidence>
<dbReference type="GO" id="GO:0047617">
    <property type="term" value="F:fatty acyl-CoA hydrolase activity"/>
    <property type="evidence" value="ECO:0007669"/>
    <property type="project" value="TreeGrafter"/>
</dbReference>
<dbReference type="InterPro" id="IPR029069">
    <property type="entry name" value="HotDog_dom_sf"/>
</dbReference>
<reference evidence="2 3" key="1">
    <citation type="journal article" date="2014" name="BMC Genomics">
        <title>Genome and secretome analysis of the hemibiotrophic fungal pathogen, Moniliophthora roreri, which causes frosty pod rot disease of cacao: mechanisms of the biotrophic and necrotrophic phases.</title>
        <authorList>
            <person name="Meinhardt L.W."/>
            <person name="Costa G.G.L."/>
            <person name="Thomazella D.P.T."/>
            <person name="Teixeira P.J.P.L."/>
            <person name="Carazzolle M.F."/>
            <person name="Schuster S.C."/>
            <person name="Carlson J.E."/>
            <person name="Guiltinan M.J."/>
            <person name="Mieczkowski P."/>
            <person name="Farmer A."/>
            <person name="Ramaraj T."/>
            <person name="Crozier J."/>
            <person name="Davis R.E."/>
            <person name="Shao J."/>
            <person name="Melnick R.L."/>
            <person name="Pereira G.A.G."/>
            <person name="Bailey B.A."/>
        </authorList>
    </citation>
    <scope>NUCLEOTIDE SEQUENCE [LARGE SCALE GENOMIC DNA]</scope>
    <source>
        <strain evidence="2 3">MCA 2997</strain>
    </source>
</reference>
<name>V2XCC4_MONRO</name>
<gene>
    <name evidence="2" type="ORF">Moror_7815</name>
</gene>
<dbReference type="OrthoDB" id="5538558at2759"/>
<dbReference type="KEGG" id="mrr:Moror_7815"/>
<protein>
    <submittedName>
        <fullName evidence="2">Thioesterase superfamily protein</fullName>
    </submittedName>
</protein>
<dbReference type="HOGENOM" id="CLU_078553_0_0_1"/>
<evidence type="ECO:0000313" key="2">
    <source>
        <dbReference type="EMBL" id="ESK90120.1"/>
    </source>
</evidence>
<keyword evidence="3" id="KW-1185">Reference proteome</keyword>
<dbReference type="CDD" id="cd00586">
    <property type="entry name" value="4HBT"/>
    <property type="match status" value="1"/>
</dbReference>
<dbReference type="AlphaFoldDB" id="V2XCC4"/>
<organism evidence="2 3">
    <name type="scientific">Moniliophthora roreri (strain MCA 2997)</name>
    <name type="common">Cocoa frosty pod rot fungus</name>
    <name type="synonym">Crinipellis roreri</name>
    <dbReference type="NCBI Taxonomy" id="1381753"/>
    <lineage>
        <taxon>Eukaryota</taxon>
        <taxon>Fungi</taxon>
        <taxon>Dikarya</taxon>
        <taxon>Basidiomycota</taxon>
        <taxon>Agaricomycotina</taxon>
        <taxon>Agaricomycetes</taxon>
        <taxon>Agaricomycetidae</taxon>
        <taxon>Agaricales</taxon>
        <taxon>Marasmiineae</taxon>
        <taxon>Marasmiaceae</taxon>
        <taxon>Moniliophthora</taxon>
    </lineage>
</organism>
<accession>V2XCC4</accession>
<evidence type="ECO:0000313" key="3">
    <source>
        <dbReference type="Proteomes" id="UP000017559"/>
    </source>
</evidence>
<dbReference type="EMBL" id="AWSO01000471">
    <property type="protein sequence ID" value="ESK90120.1"/>
    <property type="molecule type" value="Genomic_DNA"/>
</dbReference>
<dbReference type="SUPFAM" id="SSF54637">
    <property type="entry name" value="Thioesterase/thiol ester dehydrase-isomerase"/>
    <property type="match status" value="1"/>
</dbReference>
<proteinExistence type="predicted"/>
<dbReference type="PANTHER" id="PTHR31793:SF39">
    <property type="entry name" value="THIOESTERASE_THIOL ESTER DEHYDRASE-ISOMERASE"/>
    <property type="match status" value="1"/>
</dbReference>
<dbReference type="InterPro" id="IPR050563">
    <property type="entry name" value="4-hydroxybenzoyl-CoA_TE"/>
</dbReference>
<sequence length="231" mass="26196">MTILFVLCGHVHGPLCNVQRLQQAFRDPSSPFHLPPGTQGPASPDSIEDNSSSWVLPTQDAEQYEQARRKMIEAGFCPQFLWEQKIVWGDHDSFQHVNNVHYVRFIESSRTHWMSHLGHRLGGPAKAQALLKGQGVSLILKSIEVKFRRPVTYPDTLLISHKPYIPQLDPQRRVDPSELHLTSSVFSVIHQAFVAHGTEVIVWYDYDNLKKCDPGEELKGIVWEPFGGIPS</sequence>
<dbReference type="Proteomes" id="UP000017559">
    <property type="component" value="Unassembled WGS sequence"/>
</dbReference>
<dbReference type="PANTHER" id="PTHR31793">
    <property type="entry name" value="4-HYDROXYBENZOYL-COA THIOESTERASE FAMILY MEMBER"/>
    <property type="match status" value="1"/>
</dbReference>
<dbReference type="Pfam" id="PF13279">
    <property type="entry name" value="4HBT_2"/>
    <property type="match status" value="1"/>
</dbReference>